<gene>
    <name evidence="1" type="ORF">SAMN05216325_14017</name>
</gene>
<accession>A0A1H8IV90</accession>
<name>A0A1H8IV90_9PROT</name>
<protein>
    <submittedName>
        <fullName evidence="1">Uncharacterized protein</fullName>
    </submittedName>
</protein>
<dbReference type="AlphaFoldDB" id="A0A1H8IV90"/>
<dbReference type="OrthoDB" id="4312611at2"/>
<sequence>MTKPNLKKLQKECDDFNAKYPVGTAVLLKKDFVDEPVKTVVRHEAYVLSGHTAVAFFEGVSGCYDISCVVRKA</sequence>
<organism evidence="1 2">
    <name type="scientific">Nitrosomonas marina</name>
    <dbReference type="NCBI Taxonomy" id="917"/>
    <lineage>
        <taxon>Bacteria</taxon>
        <taxon>Pseudomonadati</taxon>
        <taxon>Pseudomonadota</taxon>
        <taxon>Betaproteobacteria</taxon>
        <taxon>Nitrosomonadales</taxon>
        <taxon>Nitrosomonadaceae</taxon>
        <taxon>Nitrosomonas</taxon>
    </lineage>
</organism>
<evidence type="ECO:0000313" key="1">
    <source>
        <dbReference type="EMBL" id="SEN71867.1"/>
    </source>
</evidence>
<reference evidence="1 2" key="1">
    <citation type="submission" date="2016-10" db="EMBL/GenBank/DDBJ databases">
        <authorList>
            <person name="de Groot N.N."/>
        </authorList>
    </citation>
    <scope>NUCLEOTIDE SEQUENCE [LARGE SCALE GENOMIC DNA]</scope>
    <source>
        <strain evidence="1 2">Nm22</strain>
    </source>
</reference>
<proteinExistence type="predicted"/>
<dbReference type="RefSeq" id="WP_090634797.1">
    <property type="nucleotide sequence ID" value="NZ_FOCP01000040.1"/>
</dbReference>
<evidence type="ECO:0000313" key="2">
    <source>
        <dbReference type="Proteomes" id="UP000199459"/>
    </source>
</evidence>
<dbReference type="Proteomes" id="UP000199459">
    <property type="component" value="Unassembled WGS sequence"/>
</dbReference>
<dbReference type="EMBL" id="FOCP01000040">
    <property type="protein sequence ID" value="SEN71867.1"/>
    <property type="molecule type" value="Genomic_DNA"/>
</dbReference>